<reference evidence="1" key="1">
    <citation type="submission" date="2020-03" db="EMBL/GenBank/DDBJ databases">
        <title>The deep terrestrial virosphere.</title>
        <authorList>
            <person name="Holmfeldt K."/>
            <person name="Nilsson E."/>
            <person name="Simone D."/>
            <person name="Lopez-Fernandez M."/>
            <person name="Wu X."/>
            <person name="de Brujin I."/>
            <person name="Lundin D."/>
            <person name="Andersson A."/>
            <person name="Bertilsson S."/>
            <person name="Dopson M."/>
        </authorList>
    </citation>
    <scope>NUCLEOTIDE SEQUENCE</scope>
    <source>
        <strain evidence="1">TM448A00598</strain>
        <strain evidence="2">TM448B01969</strain>
    </source>
</reference>
<proteinExistence type="predicted"/>
<dbReference type="AlphaFoldDB" id="A0A6H1ZGN3"/>
<name>A0A6H1ZGN3_9ZZZZ</name>
<accession>A0A6H1ZGN3</accession>
<evidence type="ECO:0000313" key="1">
    <source>
        <dbReference type="EMBL" id="QJA47073.1"/>
    </source>
</evidence>
<sequence length="59" mass="6764">MKKVIRTCACGRCDLSKLDDFPVKGFSKLSPEEQLKILRKGVKRLMKEHGETLEMLAKE</sequence>
<organism evidence="1">
    <name type="scientific">viral metagenome</name>
    <dbReference type="NCBI Taxonomy" id="1070528"/>
    <lineage>
        <taxon>unclassified sequences</taxon>
        <taxon>metagenomes</taxon>
        <taxon>organismal metagenomes</taxon>
    </lineage>
</organism>
<dbReference type="EMBL" id="MT144030">
    <property type="protein sequence ID" value="QJA47073.1"/>
    <property type="molecule type" value="Genomic_DNA"/>
</dbReference>
<dbReference type="EMBL" id="MT144855">
    <property type="protein sequence ID" value="QJI00487.1"/>
    <property type="molecule type" value="Genomic_DNA"/>
</dbReference>
<evidence type="ECO:0000313" key="2">
    <source>
        <dbReference type="EMBL" id="QJI00487.1"/>
    </source>
</evidence>
<protein>
    <submittedName>
        <fullName evidence="1">Uncharacterized protein</fullName>
    </submittedName>
</protein>
<gene>
    <name evidence="1" type="ORF">TM448A00598_0019</name>
    <name evidence="2" type="ORF">TM448B01969_0013</name>
</gene>